<dbReference type="Pfam" id="PF01812">
    <property type="entry name" value="5-FTHF_cyc-lig"/>
    <property type="match status" value="1"/>
</dbReference>
<dbReference type="NCBIfam" id="TIGR02727">
    <property type="entry name" value="MTHFS_bact"/>
    <property type="match status" value="1"/>
</dbReference>
<name>A0A366Y2W8_9BACI</name>
<dbReference type="GO" id="GO:0009396">
    <property type="term" value="P:folic acid-containing compound biosynthetic process"/>
    <property type="evidence" value="ECO:0007669"/>
    <property type="project" value="TreeGrafter"/>
</dbReference>
<evidence type="ECO:0000313" key="6">
    <source>
        <dbReference type="EMBL" id="RBW70551.1"/>
    </source>
</evidence>
<reference evidence="6 7" key="1">
    <citation type="submission" date="2018-07" db="EMBL/GenBank/DDBJ databases">
        <title>Lottiidibacillus patelloidae gen. nov., sp. nov., isolated from the intestinal tract of a marine limpet and the reclassification of B. taeanensis BH030017T, B. algicola KMM 3737T and B. hwajinpoensis SW-72T as genus Lottiidibacillus.</title>
        <authorList>
            <person name="Liu R."/>
            <person name="Huang Z."/>
        </authorList>
    </citation>
    <scope>NUCLEOTIDE SEQUENCE [LARGE SCALE GENOMIC DNA]</scope>
    <source>
        <strain evidence="6 7">BH030017</strain>
    </source>
</reference>
<sequence length="192" mass="22498">MCMKMEKKQLRSMVKKRLSQMTDQEYQERSAQAAKKLFNHSAWKEANTVGITVSRQREVDTIHIIEQAWKQEKNTTVPRCMVEDNRLDFRLFTSFEQLEVVYMDLKEPSLLKTKAVSPHEVDLLIVPGLLFDKNGYRIGYGGGYYDRYLSTYTNKTIALAFECQIIDTLPREPFDLPVQEIITEEKIYKIKC</sequence>
<organism evidence="6 7">
    <name type="scientific">Bacillus taeanensis</name>
    <dbReference type="NCBI Taxonomy" id="273032"/>
    <lineage>
        <taxon>Bacteria</taxon>
        <taxon>Bacillati</taxon>
        <taxon>Bacillota</taxon>
        <taxon>Bacilli</taxon>
        <taxon>Bacillales</taxon>
        <taxon>Bacillaceae</taxon>
        <taxon>Bacillus</taxon>
    </lineage>
</organism>
<evidence type="ECO:0000256" key="3">
    <source>
        <dbReference type="ARBA" id="ARBA00022840"/>
    </source>
</evidence>
<feature type="binding site" evidence="4">
    <location>
        <begin position="137"/>
        <end position="145"/>
    </location>
    <ligand>
        <name>ATP</name>
        <dbReference type="ChEBI" id="CHEBI:30616"/>
    </ligand>
</feature>
<keyword evidence="3 4" id="KW-0067">ATP-binding</keyword>
<comment type="caution">
    <text evidence="6">The sequence shown here is derived from an EMBL/GenBank/DDBJ whole genome shotgun (WGS) entry which is preliminary data.</text>
</comment>
<evidence type="ECO:0000256" key="1">
    <source>
        <dbReference type="ARBA" id="ARBA00010638"/>
    </source>
</evidence>
<dbReference type="GO" id="GO:0030272">
    <property type="term" value="F:5-formyltetrahydrofolate cyclo-ligase activity"/>
    <property type="evidence" value="ECO:0007669"/>
    <property type="project" value="UniProtKB-EC"/>
</dbReference>
<feature type="binding site" evidence="4">
    <location>
        <begin position="7"/>
        <end position="11"/>
    </location>
    <ligand>
        <name>ATP</name>
        <dbReference type="ChEBI" id="CHEBI:30616"/>
    </ligand>
</feature>
<dbReference type="PANTHER" id="PTHR23407:SF1">
    <property type="entry name" value="5-FORMYLTETRAHYDROFOLATE CYCLO-LIGASE"/>
    <property type="match status" value="1"/>
</dbReference>
<evidence type="ECO:0000256" key="2">
    <source>
        <dbReference type="ARBA" id="ARBA00022741"/>
    </source>
</evidence>
<dbReference type="InterPro" id="IPR002698">
    <property type="entry name" value="FTHF_cligase"/>
</dbReference>
<dbReference type="EC" id="6.3.3.2" evidence="5"/>
<dbReference type="OrthoDB" id="9801938at2"/>
<dbReference type="GO" id="GO:0035999">
    <property type="term" value="P:tetrahydrofolate interconversion"/>
    <property type="evidence" value="ECO:0007669"/>
    <property type="project" value="TreeGrafter"/>
</dbReference>
<dbReference type="GO" id="GO:0005524">
    <property type="term" value="F:ATP binding"/>
    <property type="evidence" value="ECO:0007669"/>
    <property type="project" value="UniProtKB-KW"/>
</dbReference>
<evidence type="ECO:0000256" key="5">
    <source>
        <dbReference type="RuleBase" id="RU361279"/>
    </source>
</evidence>
<keyword evidence="5" id="KW-0479">Metal-binding</keyword>
<gene>
    <name evidence="6" type="ORF">DS031_05900</name>
</gene>
<comment type="catalytic activity">
    <reaction evidence="5">
        <text>(6S)-5-formyl-5,6,7,8-tetrahydrofolate + ATP = (6R)-5,10-methenyltetrahydrofolate + ADP + phosphate</text>
        <dbReference type="Rhea" id="RHEA:10488"/>
        <dbReference type="ChEBI" id="CHEBI:30616"/>
        <dbReference type="ChEBI" id="CHEBI:43474"/>
        <dbReference type="ChEBI" id="CHEBI:57455"/>
        <dbReference type="ChEBI" id="CHEBI:57457"/>
        <dbReference type="ChEBI" id="CHEBI:456216"/>
        <dbReference type="EC" id="6.3.3.2"/>
    </reaction>
</comment>
<dbReference type="EMBL" id="QOCW01000004">
    <property type="protein sequence ID" value="RBW70551.1"/>
    <property type="molecule type" value="Genomic_DNA"/>
</dbReference>
<feature type="binding site" evidence="4">
    <location>
        <position position="58"/>
    </location>
    <ligand>
        <name>substrate</name>
    </ligand>
</feature>
<keyword evidence="2 4" id="KW-0547">Nucleotide-binding</keyword>
<dbReference type="PIRSF" id="PIRSF006806">
    <property type="entry name" value="FTHF_cligase"/>
    <property type="match status" value="1"/>
</dbReference>
<dbReference type="InterPro" id="IPR024185">
    <property type="entry name" value="FTHF_cligase-like_sf"/>
</dbReference>
<proteinExistence type="inferred from homology"/>
<dbReference type="GO" id="GO:0046872">
    <property type="term" value="F:metal ion binding"/>
    <property type="evidence" value="ECO:0007669"/>
    <property type="project" value="UniProtKB-KW"/>
</dbReference>
<protein>
    <recommendedName>
        <fullName evidence="5">5-formyltetrahydrofolate cyclo-ligase</fullName>
        <ecNumber evidence="5">6.3.3.2</ecNumber>
    </recommendedName>
</protein>
<comment type="similarity">
    <text evidence="1 5">Belongs to the 5-formyltetrahydrofolate cyclo-ligase family.</text>
</comment>
<evidence type="ECO:0000256" key="4">
    <source>
        <dbReference type="PIRSR" id="PIRSR006806-1"/>
    </source>
</evidence>
<dbReference type="Gene3D" id="3.40.50.10420">
    <property type="entry name" value="NagB/RpiA/CoA transferase-like"/>
    <property type="match status" value="1"/>
</dbReference>
<dbReference type="InterPro" id="IPR037171">
    <property type="entry name" value="NagB/RpiA_transferase-like"/>
</dbReference>
<dbReference type="AlphaFoldDB" id="A0A366Y2W8"/>
<dbReference type="PANTHER" id="PTHR23407">
    <property type="entry name" value="ATPASE INHIBITOR/5-FORMYLTETRAHYDROFOLATE CYCLO-LIGASE"/>
    <property type="match status" value="1"/>
</dbReference>
<accession>A0A366Y2W8</accession>
<dbReference type="SUPFAM" id="SSF100950">
    <property type="entry name" value="NagB/RpiA/CoA transferase-like"/>
    <property type="match status" value="1"/>
</dbReference>
<keyword evidence="7" id="KW-1185">Reference proteome</keyword>
<evidence type="ECO:0000313" key="7">
    <source>
        <dbReference type="Proteomes" id="UP000253314"/>
    </source>
</evidence>
<comment type="cofactor">
    <cofactor evidence="5">
        <name>Mg(2+)</name>
        <dbReference type="ChEBI" id="CHEBI:18420"/>
    </cofactor>
</comment>
<dbReference type="Proteomes" id="UP000253314">
    <property type="component" value="Unassembled WGS sequence"/>
</dbReference>
<keyword evidence="5" id="KW-0460">Magnesium</keyword>
<keyword evidence="6" id="KW-0436">Ligase</keyword>
<feature type="binding site" evidence="4">
    <location>
        <position position="53"/>
    </location>
    <ligand>
        <name>substrate</name>
    </ligand>
</feature>